<dbReference type="InterPro" id="IPR009030">
    <property type="entry name" value="Growth_fac_rcpt_cys_sf"/>
</dbReference>
<proteinExistence type="predicted"/>
<dbReference type="HOGENOM" id="CLU_000288_7_8_1"/>
<dbReference type="EMBL" id="KI274388">
    <property type="protein sequence ID" value="ESA23893.1"/>
    <property type="molecule type" value="Genomic_DNA"/>
</dbReference>
<dbReference type="VEuPathDB" id="FungiDB:RhiirFUN_017494"/>
<evidence type="ECO:0008006" key="2">
    <source>
        <dbReference type="Google" id="ProtNLM"/>
    </source>
</evidence>
<protein>
    <recommendedName>
        <fullName evidence="2">Protein kinase domain-containing protein</fullName>
    </recommendedName>
</protein>
<name>U9UZ74_RHIID</name>
<dbReference type="eggNOG" id="ENOG502RVHS">
    <property type="taxonomic scope" value="Eukaryota"/>
</dbReference>
<reference evidence="1" key="1">
    <citation type="submission" date="2013-07" db="EMBL/GenBank/DDBJ databases">
        <title>The genome of an arbuscular mycorrhizal fungus provides insights into the evolution of the oldest plant symbiosis.</title>
        <authorList>
            <consortium name="DOE Joint Genome Institute"/>
            <person name="Tisserant E."/>
            <person name="Malbreil M."/>
            <person name="Kuo A."/>
            <person name="Kohler A."/>
            <person name="Symeonidi A."/>
            <person name="Balestrini R."/>
            <person name="Charron P."/>
            <person name="Duensing N."/>
            <person name="Frei-dit-Frey N."/>
            <person name="Gianinazzi-Pearson V."/>
            <person name="Gilbert B."/>
            <person name="Handa Y."/>
            <person name="Hijri M."/>
            <person name="Kaul R."/>
            <person name="Kawaguchi M."/>
            <person name="Krajinski F."/>
            <person name="Lammers P."/>
            <person name="Lapierre D."/>
            <person name="Masclaux F.G."/>
            <person name="Murat C."/>
            <person name="Morin E."/>
            <person name="Ndikumana S."/>
            <person name="Pagni M."/>
            <person name="Petitpierre D."/>
            <person name="Requena N."/>
            <person name="Rosikiewicz P."/>
            <person name="Riley R."/>
            <person name="Saito K."/>
            <person name="San Clemente H."/>
            <person name="Shapiro H."/>
            <person name="van Tuinen D."/>
            <person name="Becard G."/>
            <person name="Bonfante P."/>
            <person name="Paszkowski U."/>
            <person name="Shachar-Hill Y."/>
            <person name="Young J.P."/>
            <person name="Sanders I.R."/>
            <person name="Henrissat B."/>
            <person name="Rensing S.A."/>
            <person name="Grigoriev I.V."/>
            <person name="Corradi N."/>
            <person name="Roux C."/>
            <person name="Martin F."/>
        </authorList>
    </citation>
    <scope>NUCLEOTIDE SEQUENCE</scope>
    <source>
        <strain evidence="1">DAOM 197198</strain>
    </source>
</reference>
<organism evidence="1">
    <name type="scientific">Rhizophagus irregularis (strain DAOM 181602 / DAOM 197198 / MUCL 43194)</name>
    <name type="common">Arbuscular mycorrhizal fungus</name>
    <name type="synonym">Glomus intraradices</name>
    <dbReference type="NCBI Taxonomy" id="747089"/>
    <lineage>
        <taxon>Eukaryota</taxon>
        <taxon>Fungi</taxon>
        <taxon>Fungi incertae sedis</taxon>
        <taxon>Mucoromycota</taxon>
        <taxon>Glomeromycotina</taxon>
        <taxon>Glomeromycetes</taxon>
        <taxon>Glomerales</taxon>
        <taxon>Glomeraceae</taxon>
        <taxon>Rhizophagus</taxon>
    </lineage>
</organism>
<accession>U9UZ74</accession>
<gene>
    <name evidence="1" type="ORF">GLOINDRAFT_14965</name>
</gene>
<dbReference type="AlphaFoldDB" id="U9UZ74"/>
<sequence length="915" mass="109253">MSNLCEECGNEYTDKIWKWCKPCQINSLKNYTTISDNEKINNFIQKMRSKIDSFSDILFEWIPYDQFNNINKINDFANAIWTDGRLGFSFFQIKYIRAKNIKVSLKFSQYNIDEFLNEANEYSIKFHQFGIRKIYGISQNPNTKEYIMVLEKEKYCERCDNLYTNGCKSCQINLLKENFTNWTSGNEKIDNFIQGMQSEINDYKDIIFEWIPYNQFDDINEILVENDLTIYLAKWKDGPLYYHSDKKEYIRLKNKKVSLKCFQNLQDKAGEFLNKVNLQDDEDNQDIFGISQNPNTNDYIIVLQNGYCEKCNQKYTNANYNWCKSCQKNSLKENFTNWTNENEKINSFIQEMQLRIESPLDIIFEWVSYNQFNDIKEINEDGFTKAIWSDGPLNYDKDKSVYRRSQSSQNKEVALKYLYNLQNITNEILNEIGKTYSIKNQDNNIRNIYGISQNPNTKEYIIILQYANCEKCIKKEEWCKFCEINYLKENFANWTSGNRMIDNFIQEMQLKIDNPLEIVFEWIPYDQFIDIEEILSINDNFTMYSSKWKNNMLIYLKGENKYKRLQSNQNRQIILKGLHNSKDIINDFLNEAKKYSIKINDNMRNIYGITQSPKTKEYFMVLQKGLFCEKCYINIIDKWCKLCQINFLKENFTNWTSGNEKIDNFIQEMQLKINYQTDIVTEWIPYDQFNNIKEIVINNLASVYSAIWKEGQLDYDESKNEYIRNQNKGVILKCLHNFQNITDEFLNKIIKTYSIKKQNNIRNIYGITQSPDTKDYIMVLETNSEYCEKCDKKYKYIFAKWCESCEINCLRENFTNWTSGNKEIDNFIQKMQLKINYQTDIVAEWIPYNQFDNIKEINKNGVAEAIKNNSIHSAIWKDGPLDYDKYKYTRSKNEKVTLKCLHNSQNITDEFLNEV</sequence>
<dbReference type="SUPFAM" id="SSF57184">
    <property type="entry name" value="Growth factor receptor domain"/>
    <property type="match status" value="1"/>
</dbReference>
<evidence type="ECO:0000313" key="1">
    <source>
        <dbReference type="EMBL" id="ESA23893.1"/>
    </source>
</evidence>